<dbReference type="SUPFAM" id="SSF51658">
    <property type="entry name" value="Xylose isomerase-like"/>
    <property type="match status" value="1"/>
</dbReference>
<accession>A0A645D3Y1</accession>
<dbReference type="AlphaFoldDB" id="A0A645D3Y1"/>
<dbReference type="Gene3D" id="3.20.20.150">
    <property type="entry name" value="Divalent-metal-dependent TIM barrel enzymes"/>
    <property type="match status" value="1"/>
</dbReference>
<organism evidence="2">
    <name type="scientific">bioreactor metagenome</name>
    <dbReference type="NCBI Taxonomy" id="1076179"/>
    <lineage>
        <taxon>unclassified sequences</taxon>
        <taxon>metagenomes</taxon>
        <taxon>ecological metagenomes</taxon>
    </lineage>
</organism>
<gene>
    <name evidence="2" type="ORF">SDC9_131157</name>
</gene>
<dbReference type="EMBL" id="VSSQ01032726">
    <property type="protein sequence ID" value="MPM84086.1"/>
    <property type="molecule type" value="Genomic_DNA"/>
</dbReference>
<dbReference type="InterPro" id="IPR036237">
    <property type="entry name" value="Xyl_isomerase-like_sf"/>
</dbReference>
<protein>
    <recommendedName>
        <fullName evidence="1">Xylose isomerase-like TIM barrel domain-containing protein</fullName>
    </recommendedName>
</protein>
<dbReference type="InterPro" id="IPR013022">
    <property type="entry name" value="Xyl_isomerase-like_TIM-brl"/>
</dbReference>
<evidence type="ECO:0000313" key="2">
    <source>
        <dbReference type="EMBL" id="MPM84086.1"/>
    </source>
</evidence>
<reference evidence="2" key="1">
    <citation type="submission" date="2019-08" db="EMBL/GenBank/DDBJ databases">
        <authorList>
            <person name="Kucharzyk K."/>
            <person name="Murdoch R.W."/>
            <person name="Higgins S."/>
            <person name="Loffler F."/>
        </authorList>
    </citation>
    <scope>NUCLEOTIDE SEQUENCE</scope>
</reference>
<comment type="caution">
    <text evidence="2">The sequence shown here is derived from an EMBL/GenBank/DDBJ whole genome shotgun (WGS) entry which is preliminary data.</text>
</comment>
<proteinExistence type="predicted"/>
<name>A0A645D3Y1_9ZZZZ</name>
<evidence type="ECO:0000259" key="1">
    <source>
        <dbReference type="Pfam" id="PF01261"/>
    </source>
</evidence>
<dbReference type="Pfam" id="PF01261">
    <property type="entry name" value="AP_endonuc_2"/>
    <property type="match status" value="1"/>
</dbReference>
<sequence length="276" mass="31196">MNEKKLRVGTTSYILPDDILPNVRHLAPLVDDVELVLFESEGMSNFPDGSTINELASLASEHDLSYTVHFPLDIYPGSQDKKIRERCVDTLLRVMELTSPLKPFGYVLHLTPDSYGREPSADIPRWLDGLDWTVARVLTQSKVESRMLCAETLSYRFSVVDELVRRHDLSVTLDIGHIWLMGYSMEENLSSLLDRTRVCHLHGVKDGKDHLGLDKGKPEDIETFLSALRRQISCDQKSRVLTVEVFSEPDLQASLSLLQKSHAMMGHVWGGAHGYH</sequence>
<dbReference type="NCBIfam" id="NF041277">
    <property type="entry name" value="coba_remo_CbiR"/>
    <property type="match status" value="1"/>
</dbReference>
<feature type="domain" description="Xylose isomerase-like TIM barrel" evidence="1">
    <location>
        <begin position="33"/>
        <end position="254"/>
    </location>
</feature>